<organism evidence="4 5">
    <name type="scientific">Croceibacterium atlanticum</name>
    <dbReference type="NCBI Taxonomy" id="1267766"/>
    <lineage>
        <taxon>Bacteria</taxon>
        <taxon>Pseudomonadati</taxon>
        <taxon>Pseudomonadota</taxon>
        <taxon>Alphaproteobacteria</taxon>
        <taxon>Sphingomonadales</taxon>
        <taxon>Erythrobacteraceae</taxon>
        <taxon>Croceibacterium</taxon>
    </lineage>
</organism>
<sequence>MNDQSSVPATTKRSAGSLLDTPIGRLRDEIDRLFDDFGIGMPGRGIFAFPGRTELMPAVDLADKGDHYELAVELPGMEEKDIDIEVSEGVLSISGEKREQSEKKEAGYLMSERRYGSFNRRISLPPDIDPDSIEAKVRQGVLKLEIKKDQEVQKRKRKIKIKA</sequence>
<dbReference type="InterPro" id="IPR008978">
    <property type="entry name" value="HSP20-like_chaperone"/>
</dbReference>
<dbReference type="STRING" id="1267766.WYH_01070"/>
<keyword evidence="5" id="KW-1185">Reference proteome</keyword>
<dbReference type="KEGG" id="aay:WYH_01070"/>
<protein>
    <submittedName>
        <fullName evidence="4">Spore protein SP21</fullName>
    </submittedName>
</protein>
<evidence type="ECO:0000256" key="2">
    <source>
        <dbReference type="RuleBase" id="RU003616"/>
    </source>
</evidence>
<dbReference type="PROSITE" id="PS01031">
    <property type="entry name" value="SHSP"/>
    <property type="match status" value="1"/>
</dbReference>
<name>A0A0F7KS66_9SPHN</name>
<dbReference type="PATRIC" id="fig|1267766.3.peg.1075"/>
<feature type="region of interest" description="Disordered" evidence="3">
    <location>
        <begin position="1"/>
        <end position="21"/>
    </location>
</feature>
<reference evidence="4" key="1">
    <citation type="submission" date="2015-05" db="EMBL/GenBank/DDBJ databases">
        <title>The complete genome of Altererythrobacter atlanticus strain 26DY36.</title>
        <authorList>
            <person name="Wu Y.-H."/>
            <person name="Cheng H."/>
            <person name="Wu X.-W."/>
        </authorList>
    </citation>
    <scope>NUCLEOTIDE SEQUENCE [LARGE SCALE GENOMIC DNA]</scope>
    <source>
        <strain evidence="4">26DY36</strain>
    </source>
</reference>
<dbReference type="RefSeq" id="WP_046903010.1">
    <property type="nucleotide sequence ID" value="NZ_CP011452.2"/>
</dbReference>
<evidence type="ECO:0000313" key="4">
    <source>
        <dbReference type="EMBL" id="AKH42117.1"/>
    </source>
</evidence>
<dbReference type="OrthoDB" id="9808910at2"/>
<dbReference type="Pfam" id="PF00011">
    <property type="entry name" value="HSP20"/>
    <property type="match status" value="1"/>
</dbReference>
<evidence type="ECO:0000313" key="5">
    <source>
        <dbReference type="Proteomes" id="UP000034392"/>
    </source>
</evidence>
<dbReference type="Proteomes" id="UP000034392">
    <property type="component" value="Chromosome"/>
</dbReference>
<evidence type="ECO:0000256" key="3">
    <source>
        <dbReference type="SAM" id="MobiDB-lite"/>
    </source>
</evidence>
<dbReference type="PANTHER" id="PTHR11527">
    <property type="entry name" value="HEAT-SHOCK PROTEIN 20 FAMILY MEMBER"/>
    <property type="match status" value="1"/>
</dbReference>
<feature type="compositionally biased region" description="Polar residues" evidence="3">
    <location>
        <begin position="1"/>
        <end position="14"/>
    </location>
</feature>
<dbReference type="AlphaFoldDB" id="A0A0F7KS66"/>
<accession>A0A0F7KS66</accession>
<dbReference type="InterPro" id="IPR002068">
    <property type="entry name" value="A-crystallin/Hsp20_dom"/>
</dbReference>
<dbReference type="CDD" id="cd06464">
    <property type="entry name" value="ACD_sHsps-like"/>
    <property type="match status" value="1"/>
</dbReference>
<proteinExistence type="inferred from homology"/>
<dbReference type="SUPFAM" id="SSF49764">
    <property type="entry name" value="HSP20-like chaperones"/>
    <property type="match status" value="1"/>
</dbReference>
<dbReference type="Gene3D" id="2.60.40.790">
    <property type="match status" value="1"/>
</dbReference>
<comment type="similarity">
    <text evidence="1 2">Belongs to the small heat shock protein (HSP20) family.</text>
</comment>
<evidence type="ECO:0000256" key="1">
    <source>
        <dbReference type="PROSITE-ProRule" id="PRU00285"/>
    </source>
</evidence>
<dbReference type="InterPro" id="IPR031107">
    <property type="entry name" value="Small_HSP"/>
</dbReference>
<dbReference type="EMBL" id="CP011452">
    <property type="protein sequence ID" value="AKH42117.1"/>
    <property type="molecule type" value="Genomic_DNA"/>
</dbReference>
<gene>
    <name evidence="4" type="primary">hspA</name>
    <name evidence="4" type="ORF">WYH_01070</name>
</gene>